<dbReference type="InterPro" id="IPR043763">
    <property type="entry name" value="DUF5709"/>
</dbReference>
<proteinExistence type="predicted"/>
<dbReference type="AlphaFoldDB" id="A0A6J7KY62"/>
<dbReference type="EMBL" id="CAFBNF010000287">
    <property type="protein sequence ID" value="CAB4960687.1"/>
    <property type="molecule type" value="Genomic_DNA"/>
</dbReference>
<gene>
    <name evidence="3" type="ORF">UFOPK3773_01970</name>
</gene>
<evidence type="ECO:0000256" key="1">
    <source>
        <dbReference type="SAM" id="MobiDB-lite"/>
    </source>
</evidence>
<protein>
    <submittedName>
        <fullName evidence="3">Unannotated protein</fullName>
    </submittedName>
</protein>
<organism evidence="3">
    <name type="scientific">freshwater metagenome</name>
    <dbReference type="NCBI Taxonomy" id="449393"/>
    <lineage>
        <taxon>unclassified sequences</taxon>
        <taxon>metagenomes</taxon>
        <taxon>ecological metagenomes</taxon>
    </lineage>
</organism>
<feature type="region of interest" description="Disordered" evidence="1">
    <location>
        <begin position="33"/>
        <end position="69"/>
    </location>
</feature>
<reference evidence="3" key="1">
    <citation type="submission" date="2020-05" db="EMBL/GenBank/DDBJ databases">
        <authorList>
            <person name="Chiriac C."/>
            <person name="Salcher M."/>
            <person name="Ghai R."/>
            <person name="Kavagutti S V."/>
        </authorList>
    </citation>
    <scope>NUCLEOTIDE SEQUENCE</scope>
</reference>
<evidence type="ECO:0000313" key="3">
    <source>
        <dbReference type="EMBL" id="CAB4960687.1"/>
    </source>
</evidence>
<feature type="domain" description="DUF5709" evidence="2">
    <location>
        <begin position="44"/>
        <end position="89"/>
    </location>
</feature>
<sequence>MSRHRTTGQSWNDDPAQEVVAELFAEISRELGTDGPAETFGHPDDSRVGHLVEDDHGMGSHDDHDYLANDSRDLTDLSIEEQAMHLISDEELDADEAGLDPDITAKILRSLGDL</sequence>
<dbReference type="Pfam" id="PF18970">
    <property type="entry name" value="DUF5709"/>
    <property type="match status" value="1"/>
</dbReference>
<name>A0A6J7KY62_9ZZZZ</name>
<feature type="compositionally biased region" description="Basic and acidic residues" evidence="1">
    <location>
        <begin position="41"/>
        <end position="69"/>
    </location>
</feature>
<evidence type="ECO:0000259" key="2">
    <source>
        <dbReference type="Pfam" id="PF18970"/>
    </source>
</evidence>
<accession>A0A6J7KY62</accession>